<feature type="transmembrane region" description="Helical" evidence="1">
    <location>
        <begin position="6"/>
        <end position="33"/>
    </location>
</feature>
<name>A0A0E2AYB4_9LEPT</name>
<gene>
    <name evidence="2" type="ORF">LEP1GSC081_3100</name>
</gene>
<keyword evidence="1" id="KW-0812">Transmembrane</keyword>
<reference evidence="2 3" key="1">
    <citation type="submission" date="2012-10" db="EMBL/GenBank/DDBJ databases">
        <authorList>
            <person name="Harkins D.M."/>
            <person name="Durkin A.S."/>
            <person name="Brinkac L.M."/>
            <person name="Selengut J.D."/>
            <person name="Sanka R."/>
            <person name="DePew J."/>
            <person name="Purushe J."/>
            <person name="Peacock S.J."/>
            <person name="Thaipadungpanit J."/>
            <person name="Wuthiekanun V.W."/>
            <person name="Day N.P."/>
            <person name="Vinetz J.M."/>
            <person name="Sutton G.G."/>
            <person name="Nelson W.C."/>
            <person name="Fouts D.E."/>
        </authorList>
    </citation>
    <scope>NUCLEOTIDE SEQUENCE [LARGE SCALE GENOMIC DNA]</scope>
    <source>
        <strain evidence="2 3">H1</strain>
    </source>
</reference>
<evidence type="ECO:0000313" key="3">
    <source>
        <dbReference type="Proteomes" id="UP000006253"/>
    </source>
</evidence>
<comment type="caution">
    <text evidence="2">The sequence shown here is derived from an EMBL/GenBank/DDBJ whole genome shotgun (WGS) entry which is preliminary data.</text>
</comment>
<protein>
    <submittedName>
        <fullName evidence="2">Uncharacterized protein</fullName>
    </submittedName>
</protein>
<organism evidence="2 3">
    <name type="scientific">Leptospira kirschneri str. H1</name>
    <dbReference type="NCBI Taxonomy" id="1049966"/>
    <lineage>
        <taxon>Bacteria</taxon>
        <taxon>Pseudomonadati</taxon>
        <taxon>Spirochaetota</taxon>
        <taxon>Spirochaetia</taxon>
        <taxon>Leptospirales</taxon>
        <taxon>Leptospiraceae</taxon>
        <taxon>Leptospira</taxon>
    </lineage>
</organism>
<sequence>MVLFFYYIVLSYGISVFIIVSFLICSVSIFFILKQSINLFIFILPA</sequence>
<dbReference type="AlphaFoldDB" id="A0A0E2AYB4"/>
<proteinExistence type="predicted"/>
<accession>A0A0E2AYB4</accession>
<keyword evidence="1" id="KW-0472">Membrane</keyword>
<evidence type="ECO:0000313" key="2">
    <source>
        <dbReference type="EMBL" id="EKO13843.1"/>
    </source>
</evidence>
<keyword evidence="1" id="KW-1133">Transmembrane helix</keyword>
<evidence type="ECO:0000256" key="1">
    <source>
        <dbReference type="SAM" id="Phobius"/>
    </source>
</evidence>
<dbReference type="Proteomes" id="UP000006253">
    <property type="component" value="Unassembled WGS sequence"/>
</dbReference>
<dbReference type="EMBL" id="AHMY02000067">
    <property type="protein sequence ID" value="EKO13843.1"/>
    <property type="molecule type" value="Genomic_DNA"/>
</dbReference>